<evidence type="ECO:0000313" key="1">
    <source>
        <dbReference type="EMBL" id="CAG5092532.1"/>
    </source>
</evidence>
<sequence>MICFNYCSSEMAHKQVYIVPRQWLGCDKLECILYNEMRFYYRKYGKCEGLVLRRTGVKAYFEHYSGYLWARMDSDWATIPDKKTYFAVFVPCVYCS</sequence>
<evidence type="ECO:0000313" key="3">
    <source>
        <dbReference type="Proteomes" id="UP000786811"/>
    </source>
</evidence>
<proteinExistence type="predicted"/>
<dbReference type="AlphaFoldDB" id="S6D9L0"/>
<accession>S6D9L0</accession>
<reference evidence="2" key="1">
    <citation type="journal article" date="2013" name="Philos. Trans. R. Soc. Lond., B, Biol. Sci.">
        <title>Functional endogenous viral elements in the genome of the parasitoid wasp Cotesia congregata: insights into the evolutionary dynamics of bracoviruses.</title>
        <authorList>
            <person name="Bezier A."/>
            <person name="Louis F."/>
            <person name="Jancek S."/>
            <person name="Periquet G."/>
            <person name="Theze J."/>
            <person name="Gyapay G."/>
            <person name="Musset K."/>
            <person name="Lesobre J."/>
            <person name="Lenoble P."/>
            <person name="Dupuy C."/>
            <person name="Gundersen-Rindal D."/>
            <person name="Herniou E.A.Drezen.J.M."/>
        </authorList>
    </citation>
    <scope>NUCLEOTIDE SEQUENCE</scope>
</reference>
<dbReference type="EMBL" id="CAJNRD030001120">
    <property type="protein sequence ID" value="CAG5092532.1"/>
    <property type="molecule type" value="Genomic_DNA"/>
</dbReference>
<protein>
    <submittedName>
        <fullName evidence="1">Cc_bv6.22_32.22</fullName>
    </submittedName>
</protein>
<dbReference type="Proteomes" id="UP000786811">
    <property type="component" value="Unassembled WGS sequence"/>
</dbReference>
<keyword evidence="3" id="KW-1185">Reference proteome</keyword>
<name>S6D9L0_COTCN</name>
<dbReference type="OrthoDB" id="10299335at2759"/>
<organism evidence="2">
    <name type="scientific">Cotesia congregata</name>
    <name type="common">Parasitoid wasp</name>
    <name type="synonym">Apanteles congregatus</name>
    <dbReference type="NCBI Taxonomy" id="51543"/>
    <lineage>
        <taxon>Eukaryota</taxon>
        <taxon>Metazoa</taxon>
        <taxon>Ecdysozoa</taxon>
        <taxon>Arthropoda</taxon>
        <taxon>Hexapoda</taxon>
        <taxon>Insecta</taxon>
        <taxon>Pterygota</taxon>
        <taxon>Neoptera</taxon>
        <taxon>Endopterygota</taxon>
        <taxon>Hymenoptera</taxon>
        <taxon>Apocrita</taxon>
        <taxon>Ichneumonoidea</taxon>
        <taxon>Braconidae</taxon>
        <taxon>Microgastrinae</taxon>
        <taxon>Cotesia</taxon>
    </lineage>
</organism>
<dbReference type="EMBL" id="HF586473">
    <property type="protein sequence ID" value="CCQ71254.1"/>
    <property type="molecule type" value="Genomic_DNA"/>
</dbReference>
<gene>
    <name evidence="2" type="primary">bv6-22</name>
    <name evidence="1" type="ORF">HICCMSTLAB_LOCUS6201</name>
</gene>
<reference evidence="1" key="2">
    <citation type="submission" date="2021-04" db="EMBL/GenBank/DDBJ databases">
        <authorList>
            <person name="Chebbi M.A.C M."/>
        </authorList>
    </citation>
    <scope>NUCLEOTIDE SEQUENCE</scope>
</reference>
<evidence type="ECO:0000313" key="2">
    <source>
        <dbReference type="EMBL" id="CCQ71254.1"/>
    </source>
</evidence>